<dbReference type="GO" id="GO:0005634">
    <property type="term" value="C:nucleus"/>
    <property type="evidence" value="ECO:0007669"/>
    <property type="project" value="UniProtKB-SubCell"/>
</dbReference>
<dbReference type="GO" id="GO:0051455">
    <property type="term" value="P:spindle attachment to meiosis I kinetochore"/>
    <property type="evidence" value="ECO:0007669"/>
    <property type="project" value="TreeGrafter"/>
</dbReference>
<comment type="similarity">
    <text evidence="2">Belongs to the CENP-C/MIF2 family.</text>
</comment>
<evidence type="ECO:0000313" key="5">
    <source>
        <dbReference type="EMBL" id="KAJ6820492.1"/>
    </source>
</evidence>
<dbReference type="GO" id="GO:0000776">
    <property type="term" value="C:kinetochore"/>
    <property type="evidence" value="ECO:0007669"/>
    <property type="project" value="InterPro"/>
</dbReference>
<evidence type="ECO:0000256" key="3">
    <source>
        <dbReference type="ARBA" id="ARBA00023242"/>
    </source>
</evidence>
<keyword evidence="6" id="KW-1185">Reference proteome</keyword>
<reference evidence="5" key="2">
    <citation type="submission" date="2023-04" db="EMBL/GenBank/DDBJ databases">
        <authorList>
            <person name="Bruccoleri R.E."/>
            <person name="Oakeley E.J."/>
            <person name="Faust A.-M."/>
            <person name="Dessus-Babus S."/>
            <person name="Altorfer M."/>
            <person name="Burckhardt D."/>
            <person name="Oertli M."/>
            <person name="Naumann U."/>
            <person name="Petersen F."/>
            <person name="Wong J."/>
        </authorList>
    </citation>
    <scope>NUCLEOTIDE SEQUENCE</scope>
    <source>
        <strain evidence="5">GSM-AAB239-AS_SAM_17_03QT</strain>
        <tissue evidence="5">Leaf</tissue>
    </source>
</reference>
<organism evidence="5 6">
    <name type="scientific">Iris pallida</name>
    <name type="common">Sweet iris</name>
    <dbReference type="NCBI Taxonomy" id="29817"/>
    <lineage>
        <taxon>Eukaryota</taxon>
        <taxon>Viridiplantae</taxon>
        <taxon>Streptophyta</taxon>
        <taxon>Embryophyta</taxon>
        <taxon>Tracheophyta</taxon>
        <taxon>Spermatophyta</taxon>
        <taxon>Magnoliopsida</taxon>
        <taxon>Liliopsida</taxon>
        <taxon>Asparagales</taxon>
        <taxon>Iridaceae</taxon>
        <taxon>Iridoideae</taxon>
        <taxon>Irideae</taxon>
        <taxon>Iris</taxon>
    </lineage>
</organism>
<dbReference type="GO" id="GO:0051315">
    <property type="term" value="P:attachment of mitotic spindle microtubules to kinetochore"/>
    <property type="evidence" value="ECO:0007669"/>
    <property type="project" value="TreeGrafter"/>
</dbReference>
<feature type="compositionally biased region" description="Basic residues" evidence="4">
    <location>
        <begin position="81"/>
        <end position="95"/>
    </location>
</feature>
<dbReference type="InterPro" id="IPR028386">
    <property type="entry name" value="CENP-C/Mif2/cnp3"/>
</dbReference>
<dbReference type="Proteomes" id="UP001140949">
    <property type="component" value="Unassembled WGS sequence"/>
</dbReference>
<comment type="subcellular location">
    <subcellularLocation>
        <location evidence="1">Nucleus</location>
    </subcellularLocation>
</comment>
<evidence type="ECO:0000256" key="1">
    <source>
        <dbReference type="ARBA" id="ARBA00004123"/>
    </source>
</evidence>
<dbReference type="AlphaFoldDB" id="A0AAX6FVT0"/>
<dbReference type="PANTHER" id="PTHR16684:SF11">
    <property type="entry name" value="CENTROMERE PROTEIN C"/>
    <property type="match status" value="1"/>
</dbReference>
<proteinExistence type="inferred from homology"/>
<reference evidence="5" key="1">
    <citation type="journal article" date="2023" name="GigaByte">
        <title>Genome assembly of the bearded iris, Iris pallida Lam.</title>
        <authorList>
            <person name="Bruccoleri R.E."/>
            <person name="Oakeley E.J."/>
            <person name="Faust A.M.E."/>
            <person name="Altorfer M."/>
            <person name="Dessus-Babus S."/>
            <person name="Burckhardt D."/>
            <person name="Oertli M."/>
            <person name="Naumann U."/>
            <person name="Petersen F."/>
            <person name="Wong J."/>
        </authorList>
    </citation>
    <scope>NUCLEOTIDE SEQUENCE</scope>
    <source>
        <strain evidence="5">GSM-AAB239-AS_SAM_17_03QT</strain>
    </source>
</reference>
<accession>A0AAX6FVT0</accession>
<dbReference type="PANTHER" id="PTHR16684">
    <property type="entry name" value="CENTROMERE PROTEIN C"/>
    <property type="match status" value="1"/>
</dbReference>
<dbReference type="GO" id="GO:0019237">
    <property type="term" value="F:centromeric DNA binding"/>
    <property type="evidence" value="ECO:0007669"/>
    <property type="project" value="InterPro"/>
</dbReference>
<evidence type="ECO:0000256" key="4">
    <source>
        <dbReference type="SAM" id="MobiDB-lite"/>
    </source>
</evidence>
<comment type="caution">
    <text evidence="5">The sequence shown here is derived from an EMBL/GenBank/DDBJ whole genome shotgun (WGS) entry which is preliminary data.</text>
</comment>
<dbReference type="EMBL" id="JANAVB010025598">
    <property type="protein sequence ID" value="KAJ6820492.1"/>
    <property type="molecule type" value="Genomic_DNA"/>
</dbReference>
<evidence type="ECO:0000313" key="6">
    <source>
        <dbReference type="Proteomes" id="UP001140949"/>
    </source>
</evidence>
<gene>
    <name evidence="5" type="ORF">M6B38_397285</name>
</gene>
<dbReference type="GO" id="GO:0051382">
    <property type="term" value="P:kinetochore assembly"/>
    <property type="evidence" value="ECO:0007669"/>
    <property type="project" value="InterPro"/>
</dbReference>
<name>A0AAX6FVT0_IRIPA</name>
<sequence>MGEKCSNYGTSADASFGLDDTSHAEANTTVGNLAVNVEAANDNSRSPKSTLAVDQGQSGLSTSRKRNDEGNKMASGASPNRGRKVKAVAHRRERKSSILKRQSLADAGMLWKSGLRRSSRIRSRPLEYWRGERFLYGRIHDSLTTVIGVKCASPGNTELKVKSFVPDKYADLVAQAALH</sequence>
<keyword evidence="3" id="KW-0539">Nucleus</keyword>
<feature type="region of interest" description="Disordered" evidence="4">
    <location>
        <begin position="41"/>
        <end position="95"/>
    </location>
</feature>
<evidence type="ECO:0000256" key="2">
    <source>
        <dbReference type="ARBA" id="ARBA00010291"/>
    </source>
</evidence>
<protein>
    <recommendedName>
        <fullName evidence="7">Centromere protein C</fullName>
    </recommendedName>
</protein>
<evidence type="ECO:0008006" key="7">
    <source>
        <dbReference type="Google" id="ProtNLM"/>
    </source>
</evidence>